<comment type="caution">
    <text evidence="5">The sequence shown here is derived from an EMBL/GenBank/DDBJ whole genome shotgun (WGS) entry which is preliminary data.</text>
</comment>
<dbReference type="PROSITE" id="PS00041">
    <property type="entry name" value="HTH_ARAC_FAMILY_1"/>
    <property type="match status" value="1"/>
</dbReference>
<evidence type="ECO:0000256" key="1">
    <source>
        <dbReference type="ARBA" id="ARBA00023015"/>
    </source>
</evidence>
<dbReference type="Gene3D" id="1.10.10.60">
    <property type="entry name" value="Homeodomain-like"/>
    <property type="match status" value="2"/>
</dbReference>
<dbReference type="InterPro" id="IPR014710">
    <property type="entry name" value="RmlC-like_jellyroll"/>
</dbReference>
<organism evidence="5 6">
    <name type="scientific">Lentihominibacter hominis</name>
    <dbReference type="NCBI Taxonomy" id="2763645"/>
    <lineage>
        <taxon>Bacteria</taxon>
        <taxon>Bacillati</taxon>
        <taxon>Bacillota</taxon>
        <taxon>Clostridia</taxon>
        <taxon>Peptostreptococcales</taxon>
        <taxon>Anaerovoracaceae</taxon>
        <taxon>Lentihominibacter</taxon>
    </lineage>
</organism>
<dbReference type="PANTHER" id="PTHR43280:SF34">
    <property type="entry name" value="ARAC-FAMILY TRANSCRIPTIONAL REGULATOR"/>
    <property type="match status" value="1"/>
</dbReference>
<dbReference type="Gene3D" id="2.60.120.10">
    <property type="entry name" value="Jelly Rolls"/>
    <property type="match status" value="1"/>
</dbReference>
<dbReference type="Pfam" id="PF07883">
    <property type="entry name" value="Cupin_2"/>
    <property type="match status" value="1"/>
</dbReference>
<dbReference type="PANTHER" id="PTHR43280">
    <property type="entry name" value="ARAC-FAMILY TRANSCRIPTIONAL REGULATOR"/>
    <property type="match status" value="1"/>
</dbReference>
<dbReference type="Gene3D" id="2.60.40.1500">
    <property type="entry name" value="Glycosyl hydrolase domain, family 39"/>
    <property type="match status" value="1"/>
</dbReference>
<keyword evidence="6" id="KW-1185">Reference proteome</keyword>
<dbReference type="SUPFAM" id="SSF46689">
    <property type="entry name" value="Homeodomain-like"/>
    <property type="match status" value="2"/>
</dbReference>
<dbReference type="GO" id="GO:0043565">
    <property type="term" value="F:sequence-specific DNA binding"/>
    <property type="evidence" value="ECO:0007669"/>
    <property type="project" value="InterPro"/>
</dbReference>
<dbReference type="Pfam" id="PF12833">
    <property type="entry name" value="HTH_18"/>
    <property type="match status" value="1"/>
</dbReference>
<reference evidence="5" key="1">
    <citation type="submission" date="2020-08" db="EMBL/GenBank/DDBJ databases">
        <title>Genome public.</title>
        <authorList>
            <person name="Liu C."/>
            <person name="Sun Q."/>
        </authorList>
    </citation>
    <scope>NUCLEOTIDE SEQUENCE</scope>
    <source>
        <strain evidence="5">NSJ-24</strain>
    </source>
</reference>
<dbReference type="EMBL" id="JACRTA010000002">
    <property type="protein sequence ID" value="MBC8568369.1"/>
    <property type="molecule type" value="Genomic_DNA"/>
</dbReference>
<evidence type="ECO:0000259" key="4">
    <source>
        <dbReference type="PROSITE" id="PS01124"/>
    </source>
</evidence>
<accession>A0A926E9R4</accession>
<dbReference type="SUPFAM" id="SSF51182">
    <property type="entry name" value="RmlC-like cupins"/>
    <property type="match status" value="1"/>
</dbReference>
<dbReference type="InterPro" id="IPR013096">
    <property type="entry name" value="Cupin_2"/>
</dbReference>
<gene>
    <name evidence="5" type="ORF">H8692_06335</name>
</gene>
<feature type="domain" description="HTH araC/xylS-type" evidence="4">
    <location>
        <begin position="185"/>
        <end position="283"/>
    </location>
</feature>
<evidence type="ECO:0000256" key="2">
    <source>
        <dbReference type="ARBA" id="ARBA00023125"/>
    </source>
</evidence>
<dbReference type="PROSITE" id="PS01124">
    <property type="entry name" value="HTH_ARAC_FAMILY_2"/>
    <property type="match status" value="1"/>
</dbReference>
<evidence type="ECO:0000256" key="3">
    <source>
        <dbReference type="ARBA" id="ARBA00023163"/>
    </source>
</evidence>
<evidence type="ECO:0000313" key="5">
    <source>
        <dbReference type="EMBL" id="MBC8568369.1"/>
    </source>
</evidence>
<sequence>MYLENLKCNNEYPLNVEILHINEYPLHMHEYGYIEIIYVLKGSINLYISTEDICLKADDVFIVNEANLHYIHDCSDDNVVQIYHIYLDAFSDYYAEFSQVLFILNTTYNNDVPELIEYVKNLLRNISKQFFDIDIDHNPLNNIHENLVSLLLCLTNSFQYWYIKDNKIQPTNPYKDKPIQVNRIRNIVRYMYENYQKKLTLDDIAEHEYLSKYYISHLFTSVLGESYQNIITRLRVEMSLMGIADTSKNLEEVAIESGFSSPTFFRRRYKDITGYSPFEVRNYFKSRTIEVMKPDITHIDNVSDIVALLSDTQHYTYPVTLAGRKNLRNYILDFSKSQNAELKGTWNYIYVESLFECLRERYRANLSFCRERFGFSHIIVSVKQLLDAYEALKCFDFLHEFLRSLQMLDMDICVIDDRNDTCFFDDAVRSFESWCMEKYSIGVKCIEDIASVEIISLHGDNPADMMRHLLDGTDVIRAVSIESLFNRAGLKKPLYYLYEIVCSLDEHIIEAAENCIVTREGNSMHVMIYYSIRDSVDTESQCSEFLLKLVNHGGCILKIKHLKDFDISEESIWHSINSPELISEDTMEYITAAASLLADIRYVPACPEYDVFIPLYRGQCALITIECKNDKA</sequence>
<dbReference type="InterPro" id="IPR009057">
    <property type="entry name" value="Homeodomain-like_sf"/>
</dbReference>
<keyword evidence="3" id="KW-0804">Transcription</keyword>
<dbReference type="AlphaFoldDB" id="A0A926E9R4"/>
<proteinExistence type="predicted"/>
<dbReference type="InterPro" id="IPR018060">
    <property type="entry name" value="HTH_AraC"/>
</dbReference>
<dbReference type="GO" id="GO:0003700">
    <property type="term" value="F:DNA-binding transcription factor activity"/>
    <property type="evidence" value="ECO:0007669"/>
    <property type="project" value="InterPro"/>
</dbReference>
<dbReference type="InterPro" id="IPR018062">
    <property type="entry name" value="HTH_AraC-typ_CS"/>
</dbReference>
<evidence type="ECO:0000313" key="6">
    <source>
        <dbReference type="Proteomes" id="UP000610862"/>
    </source>
</evidence>
<dbReference type="InterPro" id="IPR011051">
    <property type="entry name" value="RmlC_Cupin_sf"/>
</dbReference>
<dbReference type="RefSeq" id="WP_187525266.1">
    <property type="nucleotide sequence ID" value="NZ_JACRTA010000002.1"/>
</dbReference>
<keyword evidence="2" id="KW-0238">DNA-binding</keyword>
<protein>
    <submittedName>
        <fullName evidence="5">AraC family transcriptional regulator</fullName>
    </submittedName>
</protein>
<dbReference type="Proteomes" id="UP000610862">
    <property type="component" value="Unassembled WGS sequence"/>
</dbReference>
<name>A0A926E9R4_9FIRM</name>
<dbReference type="SMART" id="SM00342">
    <property type="entry name" value="HTH_ARAC"/>
    <property type="match status" value="1"/>
</dbReference>
<keyword evidence="1" id="KW-0805">Transcription regulation</keyword>